<name>B6G899_9ACTN</name>
<protein>
    <submittedName>
        <fullName evidence="1">Uncharacterized protein</fullName>
    </submittedName>
</protein>
<dbReference type="EMBL" id="ABXJ01000014">
    <property type="protein sequence ID" value="EEA91521.1"/>
    <property type="molecule type" value="Genomic_DNA"/>
</dbReference>
<evidence type="ECO:0000313" key="2">
    <source>
        <dbReference type="Proteomes" id="UP000003560"/>
    </source>
</evidence>
<keyword evidence="2" id="KW-1185">Reference proteome</keyword>
<proteinExistence type="predicted"/>
<evidence type="ECO:0000313" key="1">
    <source>
        <dbReference type="EMBL" id="EEA91521.1"/>
    </source>
</evidence>
<comment type="caution">
    <text evidence="1">The sequence shown here is derived from an EMBL/GenBank/DDBJ whole genome shotgun (WGS) entry which is preliminary data.</text>
</comment>
<reference evidence="1 2" key="1">
    <citation type="submission" date="2008-10" db="EMBL/GenBank/DDBJ databases">
        <title>Draft genome sequence of Collinsella stercoris (DSM 13279).</title>
        <authorList>
            <person name="Sudarsanam P."/>
            <person name="Ley R."/>
            <person name="Guruge J."/>
            <person name="Turnbaugh P.J."/>
            <person name="Mahowald M."/>
            <person name="Liep D."/>
            <person name="Gordon J."/>
        </authorList>
    </citation>
    <scope>NUCLEOTIDE SEQUENCE [LARGE SCALE GENOMIC DNA]</scope>
    <source>
        <strain evidence="1 2">DSM 13279</strain>
    </source>
</reference>
<sequence>MCAFPTSEVVQTLEKRTLGEGTVRCQSGAGKNDYAAPKG</sequence>
<dbReference type="Proteomes" id="UP000003560">
    <property type="component" value="Unassembled WGS sequence"/>
</dbReference>
<accession>B6G899</accession>
<organism evidence="1 2">
    <name type="scientific">Collinsella stercoris DSM 13279</name>
    <dbReference type="NCBI Taxonomy" id="445975"/>
    <lineage>
        <taxon>Bacteria</taxon>
        <taxon>Bacillati</taxon>
        <taxon>Actinomycetota</taxon>
        <taxon>Coriobacteriia</taxon>
        <taxon>Coriobacteriales</taxon>
        <taxon>Coriobacteriaceae</taxon>
        <taxon>Collinsella</taxon>
    </lineage>
</organism>
<reference evidence="1 2" key="2">
    <citation type="submission" date="2008-10" db="EMBL/GenBank/DDBJ databases">
        <authorList>
            <person name="Fulton L."/>
            <person name="Clifton S."/>
            <person name="Fulton B."/>
            <person name="Xu J."/>
            <person name="Minx P."/>
            <person name="Pepin K.H."/>
            <person name="Johnson M."/>
            <person name="Thiruvilangam P."/>
            <person name="Bhonagiri V."/>
            <person name="Nash W.E."/>
            <person name="Mardis E.R."/>
            <person name="Wilson R.K."/>
        </authorList>
    </citation>
    <scope>NUCLEOTIDE SEQUENCE [LARGE SCALE GENOMIC DNA]</scope>
    <source>
        <strain evidence="1 2">DSM 13279</strain>
    </source>
</reference>
<gene>
    <name evidence="1" type="ORF">COLSTE_00289</name>
</gene>
<dbReference type="AlphaFoldDB" id="B6G899"/>
<dbReference type="HOGENOM" id="CLU_3307997_0_0_11"/>